<feature type="non-terminal residue" evidence="2">
    <location>
        <position position="1"/>
    </location>
</feature>
<organism evidence="2 3">
    <name type="scientific">Mucuna pruriens</name>
    <name type="common">Velvet bean</name>
    <name type="synonym">Dolichos pruriens</name>
    <dbReference type="NCBI Taxonomy" id="157652"/>
    <lineage>
        <taxon>Eukaryota</taxon>
        <taxon>Viridiplantae</taxon>
        <taxon>Streptophyta</taxon>
        <taxon>Embryophyta</taxon>
        <taxon>Tracheophyta</taxon>
        <taxon>Spermatophyta</taxon>
        <taxon>Magnoliopsida</taxon>
        <taxon>eudicotyledons</taxon>
        <taxon>Gunneridae</taxon>
        <taxon>Pentapetalae</taxon>
        <taxon>rosids</taxon>
        <taxon>fabids</taxon>
        <taxon>Fabales</taxon>
        <taxon>Fabaceae</taxon>
        <taxon>Papilionoideae</taxon>
        <taxon>50 kb inversion clade</taxon>
        <taxon>NPAAA clade</taxon>
        <taxon>indigoferoid/millettioid clade</taxon>
        <taxon>Phaseoleae</taxon>
        <taxon>Mucuna</taxon>
    </lineage>
</organism>
<feature type="compositionally biased region" description="Acidic residues" evidence="1">
    <location>
        <begin position="64"/>
        <end position="76"/>
    </location>
</feature>
<dbReference type="STRING" id="157652.A0A371EWK6"/>
<dbReference type="AlphaFoldDB" id="A0A371EWK6"/>
<dbReference type="Proteomes" id="UP000257109">
    <property type="component" value="Unassembled WGS sequence"/>
</dbReference>
<sequence>MEDQTIEDIDKVKKTTLEKDNSLSEIDLVRMLVHDLNIVENNVQNGEQYNYVGDQHLGECFDVPPDDDAKEEQEMSQDERRYTSNEHVTLIDGEESKCYEEAMESEERQKWLDAMLDEIKN</sequence>
<dbReference type="EMBL" id="QJKJ01011733">
    <property type="protein sequence ID" value="RDX70374.1"/>
    <property type="molecule type" value="Genomic_DNA"/>
</dbReference>
<protein>
    <submittedName>
        <fullName evidence="2">Uncharacterized protein</fullName>
    </submittedName>
</protein>
<comment type="caution">
    <text evidence="2">The sequence shown here is derived from an EMBL/GenBank/DDBJ whole genome shotgun (WGS) entry which is preliminary data.</text>
</comment>
<name>A0A371EWK6_MUCPR</name>
<accession>A0A371EWK6</accession>
<evidence type="ECO:0000256" key="1">
    <source>
        <dbReference type="SAM" id="MobiDB-lite"/>
    </source>
</evidence>
<evidence type="ECO:0000313" key="3">
    <source>
        <dbReference type="Proteomes" id="UP000257109"/>
    </source>
</evidence>
<reference evidence="2" key="1">
    <citation type="submission" date="2018-05" db="EMBL/GenBank/DDBJ databases">
        <title>Draft genome of Mucuna pruriens seed.</title>
        <authorList>
            <person name="Nnadi N.E."/>
            <person name="Vos R."/>
            <person name="Hasami M.H."/>
            <person name="Devisetty U.K."/>
            <person name="Aguiy J.C."/>
        </authorList>
    </citation>
    <scope>NUCLEOTIDE SEQUENCE [LARGE SCALE GENOMIC DNA]</scope>
    <source>
        <strain evidence="2">JCA_2017</strain>
    </source>
</reference>
<proteinExistence type="predicted"/>
<evidence type="ECO:0000313" key="2">
    <source>
        <dbReference type="EMBL" id="RDX70374.1"/>
    </source>
</evidence>
<feature type="region of interest" description="Disordered" evidence="1">
    <location>
        <begin position="62"/>
        <end position="83"/>
    </location>
</feature>
<gene>
    <name evidence="2" type="ORF">CR513_50386</name>
</gene>
<keyword evidence="3" id="KW-1185">Reference proteome</keyword>